<accession>A0ABR9EAZ1</accession>
<reference evidence="1 2" key="1">
    <citation type="submission" date="2015-03" db="EMBL/GenBank/DDBJ databases">
        <title>Genome sequence of Pseudoalteromonas aurantia.</title>
        <authorList>
            <person name="Xie B.-B."/>
            <person name="Rong J.-C."/>
            <person name="Qin Q.-L."/>
            <person name="Zhang Y.-Z."/>
        </authorList>
    </citation>
    <scope>NUCLEOTIDE SEQUENCE [LARGE SCALE GENOMIC DNA]</scope>
    <source>
        <strain evidence="1 2">208</strain>
    </source>
</reference>
<sequence length="96" mass="10583">MRFFFPSTTRPFFVFDNAAPVAPVVAIHGTKIKSPGKTTKDFTKIINSLDPKTSALTVETKKVTTHIKAVTAAIRCNLCIIFSPLQNQNLTTQCQD</sequence>
<dbReference type="Proteomes" id="UP000615755">
    <property type="component" value="Unassembled WGS sequence"/>
</dbReference>
<dbReference type="EMBL" id="AQGV01000012">
    <property type="protein sequence ID" value="MBE0368146.1"/>
    <property type="molecule type" value="Genomic_DNA"/>
</dbReference>
<protein>
    <submittedName>
        <fullName evidence="1">Uncharacterized protein</fullName>
    </submittedName>
</protein>
<organism evidence="1 2">
    <name type="scientific">Pseudoalteromonas aurantia 208</name>
    <dbReference type="NCBI Taxonomy" id="1314867"/>
    <lineage>
        <taxon>Bacteria</taxon>
        <taxon>Pseudomonadati</taxon>
        <taxon>Pseudomonadota</taxon>
        <taxon>Gammaproteobacteria</taxon>
        <taxon>Alteromonadales</taxon>
        <taxon>Pseudoalteromonadaceae</taxon>
        <taxon>Pseudoalteromonas</taxon>
    </lineage>
</organism>
<name>A0ABR9EAZ1_9GAMM</name>
<gene>
    <name evidence="1" type="ORF">PAUR_a1682</name>
</gene>
<evidence type="ECO:0000313" key="1">
    <source>
        <dbReference type="EMBL" id="MBE0368146.1"/>
    </source>
</evidence>
<keyword evidence="2" id="KW-1185">Reference proteome</keyword>
<evidence type="ECO:0000313" key="2">
    <source>
        <dbReference type="Proteomes" id="UP000615755"/>
    </source>
</evidence>
<proteinExistence type="predicted"/>
<comment type="caution">
    <text evidence="1">The sequence shown here is derived from an EMBL/GenBank/DDBJ whole genome shotgun (WGS) entry which is preliminary data.</text>
</comment>